<evidence type="ECO:0008006" key="3">
    <source>
        <dbReference type="Google" id="ProtNLM"/>
    </source>
</evidence>
<comment type="caution">
    <text evidence="1">The sequence shown here is derived from an EMBL/GenBank/DDBJ whole genome shotgun (WGS) entry which is preliminary data.</text>
</comment>
<reference evidence="2" key="1">
    <citation type="journal article" date="2019" name="Int. J. Syst. Evol. Microbiol.">
        <title>The Global Catalogue of Microorganisms (GCM) 10K type strain sequencing project: providing services to taxonomists for standard genome sequencing and annotation.</title>
        <authorList>
            <consortium name="The Broad Institute Genomics Platform"/>
            <consortium name="The Broad Institute Genome Sequencing Center for Infectious Disease"/>
            <person name="Wu L."/>
            <person name="Ma J."/>
        </authorList>
    </citation>
    <scope>NUCLEOTIDE SEQUENCE [LARGE SCALE GENOMIC DNA]</scope>
    <source>
        <strain evidence="2">CCUG 56108</strain>
    </source>
</reference>
<accession>A0ABW3X236</accession>
<dbReference type="Proteomes" id="UP001597176">
    <property type="component" value="Unassembled WGS sequence"/>
</dbReference>
<evidence type="ECO:0000313" key="2">
    <source>
        <dbReference type="Proteomes" id="UP001597176"/>
    </source>
</evidence>
<keyword evidence="2" id="KW-1185">Reference proteome</keyword>
<proteinExistence type="predicted"/>
<protein>
    <recommendedName>
        <fullName evidence="3">DUF3489 domain-containing protein</fullName>
    </recommendedName>
</protein>
<gene>
    <name evidence="1" type="ORF">ACFQ4G_19270</name>
</gene>
<name>A0ABW3X236_9HYPH</name>
<organism evidence="1 2">
    <name type="scientific">Methylobacterium marchantiae</name>
    <dbReference type="NCBI Taxonomy" id="600331"/>
    <lineage>
        <taxon>Bacteria</taxon>
        <taxon>Pseudomonadati</taxon>
        <taxon>Pseudomonadota</taxon>
        <taxon>Alphaproteobacteria</taxon>
        <taxon>Hyphomicrobiales</taxon>
        <taxon>Methylobacteriaceae</taxon>
        <taxon>Methylobacterium</taxon>
    </lineage>
</organism>
<dbReference type="EMBL" id="JBHTND010000036">
    <property type="protein sequence ID" value="MFD1303712.1"/>
    <property type="molecule type" value="Genomic_DNA"/>
</dbReference>
<sequence length="174" mass="19477">MASSRGLSRIVRIDYGWNARVNDAIRRSRIDTFERTASGLLTKRANLYGEAMRLRDRMAEIENETAAIDRVLKKLGYEDDQDTAMPCQKCKALFGRAELTRGILDTLGDATGPMTSREVAQSVLSLSGHDARDRGLMTAHTRRASKALRLLKEGGTIAQSNDVRGNVLWRVRRQ</sequence>
<dbReference type="RefSeq" id="WP_238205053.1">
    <property type="nucleotide sequence ID" value="NZ_JBHTND010000036.1"/>
</dbReference>
<evidence type="ECO:0000313" key="1">
    <source>
        <dbReference type="EMBL" id="MFD1303712.1"/>
    </source>
</evidence>